<organism evidence="3 4">
    <name type="scientific">Agrobacterium cavarae</name>
    <dbReference type="NCBI Taxonomy" id="2528239"/>
    <lineage>
        <taxon>Bacteria</taxon>
        <taxon>Pseudomonadati</taxon>
        <taxon>Pseudomonadota</taxon>
        <taxon>Alphaproteobacteria</taxon>
        <taxon>Hyphomicrobiales</taxon>
        <taxon>Rhizobiaceae</taxon>
        <taxon>Rhizobium/Agrobacterium group</taxon>
        <taxon>Agrobacterium</taxon>
    </lineage>
</organism>
<keyword evidence="4" id="KW-1185">Reference proteome</keyword>
<accession>A0ABY1YAJ1</accession>
<proteinExistence type="predicted"/>
<evidence type="ECO:0000313" key="3">
    <source>
        <dbReference type="EMBL" id="TBN13409.1"/>
    </source>
</evidence>
<name>A0ABY1YAJ1_9HYPH</name>
<dbReference type="Proteomes" id="UP000294239">
    <property type="component" value="Unassembled WGS sequence"/>
</dbReference>
<keyword evidence="2" id="KW-0472">Membrane</keyword>
<keyword evidence="2" id="KW-0812">Transmembrane</keyword>
<feature type="transmembrane region" description="Helical" evidence="2">
    <location>
        <begin position="45"/>
        <end position="64"/>
    </location>
</feature>
<keyword evidence="2" id="KW-1133">Transmembrane helix</keyword>
<feature type="region of interest" description="Disordered" evidence="1">
    <location>
        <begin position="1"/>
        <end position="21"/>
    </location>
</feature>
<gene>
    <name evidence="3" type="ORF">EYC79_09355</name>
</gene>
<reference evidence="3 4" key="1">
    <citation type="submission" date="2019-02" db="EMBL/GenBank/DDBJ databases">
        <title>Current taxonomic status of genus Agrobacterium and description of Agrobacterium cavarae sp. nov. isolated from maize roots.</title>
        <authorList>
            <person name="Flores-Felix J.D."/>
            <person name="Menendez E."/>
            <person name="Ramirez-Bahena M.H."/>
            <person name="Garcia-Fraile P."/>
            <person name="Velazquez E."/>
        </authorList>
    </citation>
    <scope>NUCLEOTIDE SEQUENCE [LARGE SCALE GENOMIC DNA]</scope>
    <source>
        <strain evidence="3 4">RZME10</strain>
    </source>
</reference>
<evidence type="ECO:0000256" key="2">
    <source>
        <dbReference type="SAM" id="Phobius"/>
    </source>
</evidence>
<sequence>MASNNRFAGQLHPSGMGDIDSFWNTQKSQTFSPRQTGGDVMLKGLLLWALGVPFFVVVLLWMFVF</sequence>
<dbReference type="EMBL" id="SISF01000028">
    <property type="protein sequence ID" value="TBN13409.1"/>
    <property type="molecule type" value="Genomic_DNA"/>
</dbReference>
<comment type="caution">
    <text evidence="3">The sequence shown here is derived from an EMBL/GenBank/DDBJ whole genome shotgun (WGS) entry which is preliminary data.</text>
</comment>
<evidence type="ECO:0000313" key="4">
    <source>
        <dbReference type="Proteomes" id="UP000294239"/>
    </source>
</evidence>
<protein>
    <submittedName>
        <fullName evidence="3">Uncharacterized protein</fullName>
    </submittedName>
</protein>
<evidence type="ECO:0000256" key="1">
    <source>
        <dbReference type="SAM" id="MobiDB-lite"/>
    </source>
</evidence>